<comment type="subcellular location">
    <subcellularLocation>
        <location evidence="2">Mitochondrion</location>
    </subcellularLocation>
</comment>
<comment type="similarity">
    <text evidence="3">Belongs to the complex I NDUFA8 subunit family.</text>
</comment>
<keyword evidence="8" id="KW-0496">Mitochondrion</keyword>
<proteinExistence type="inferred from homology"/>
<dbReference type="EMBL" id="ALBS01000266">
    <property type="protein sequence ID" value="EJT47035.1"/>
    <property type="molecule type" value="Genomic_DNA"/>
</dbReference>
<evidence type="ECO:0000313" key="11">
    <source>
        <dbReference type="EMBL" id="EJT47035.1"/>
    </source>
</evidence>
<evidence type="ECO:0000313" key="12">
    <source>
        <dbReference type="Proteomes" id="UP000002748"/>
    </source>
</evidence>
<dbReference type="GO" id="GO:0006120">
    <property type="term" value="P:mitochondrial electron transport, NADH to ubiquinone"/>
    <property type="evidence" value="ECO:0007669"/>
    <property type="project" value="InterPro"/>
</dbReference>
<comment type="function">
    <text evidence="1">Accessory subunit of the mitochondrial membrane respiratory chain NADH dehydrogenase (Complex I), that is believed not to be involved in catalysis. Complex I functions in the transfer of electrons from NADH to the respiratory chain. The immediate electron acceptor for the enzyme is believed to be ubiquinone.</text>
</comment>
<evidence type="ECO:0000256" key="8">
    <source>
        <dbReference type="ARBA" id="ARBA00023128"/>
    </source>
</evidence>
<sequence>MSTHREAVRNDQPYSDPNPMPKSVPHVDELGTTSAPLKSASFFIGDYCKEYNGKCQRKPLRRDREKEGKGTAERDGTTAKAASTTQTPVGIDRISICAIVHERSYARTLVGLSWESDAAVCQGSVACTSALSGVLVLGVPSDRRGPECLVSRLPNSARSGFNSNAVGAVRSASPFPRLSVAQQPGRWNVANPTEDFMLCKNENRDPEHCLAEGRKVTRCAQAVITKLRENCLQEFDNHWKCLENNNQYLHACRKDEKKFNDCVFAKLGWKKNIPGSPEGEPQVFEKKNPIYTRVQK</sequence>
<keyword evidence="9" id="KW-1015">Disulfide bond</keyword>
<name>J4U905_TRIAS</name>
<evidence type="ECO:0000256" key="2">
    <source>
        <dbReference type="ARBA" id="ARBA00004173"/>
    </source>
</evidence>
<evidence type="ECO:0008006" key="13">
    <source>
        <dbReference type="Google" id="ProtNLM"/>
    </source>
</evidence>
<comment type="caution">
    <text evidence="11">The sequence shown here is derived from an EMBL/GenBank/DDBJ whole genome shotgun (WGS) entry which is preliminary data.</text>
</comment>
<protein>
    <recommendedName>
        <fullName evidence="13">NADH-ubiquinone oxidoreductase</fullName>
    </recommendedName>
</protein>
<dbReference type="VEuPathDB" id="FungiDB:A1Q1_04278"/>
<dbReference type="OrthoDB" id="276296at2759"/>
<evidence type="ECO:0000256" key="4">
    <source>
        <dbReference type="ARBA" id="ARBA00022448"/>
    </source>
</evidence>
<dbReference type="PANTHER" id="PTHR13344:SF0">
    <property type="entry name" value="NADH DEHYDROGENASE [UBIQUINONE] 1 ALPHA SUBCOMPLEX SUBUNIT 8"/>
    <property type="match status" value="1"/>
</dbReference>
<reference evidence="11 12" key="1">
    <citation type="journal article" date="2012" name="Eukaryot. Cell">
        <title>Draft genome sequence of CBS 2479, the standard type strain of Trichosporon asahii.</title>
        <authorList>
            <person name="Yang R.Y."/>
            <person name="Li H.T."/>
            <person name="Zhu H."/>
            <person name="Zhou G.P."/>
            <person name="Wang M."/>
            <person name="Wang L."/>
        </authorList>
    </citation>
    <scope>NUCLEOTIDE SEQUENCE [LARGE SCALE GENOMIC DNA]</scope>
    <source>
        <strain evidence="12">ATCC 90039 / CBS 2479 / JCM 2466 / KCTC 7840 / NCYC 2677 / UAMH 7654</strain>
    </source>
</reference>
<evidence type="ECO:0000256" key="1">
    <source>
        <dbReference type="ARBA" id="ARBA00003195"/>
    </source>
</evidence>
<keyword evidence="7" id="KW-0249">Electron transport</keyword>
<feature type="region of interest" description="Disordered" evidence="10">
    <location>
        <begin position="1"/>
        <end position="31"/>
    </location>
</feature>
<dbReference type="InterPro" id="IPR016680">
    <property type="entry name" value="NDUFA8"/>
</dbReference>
<evidence type="ECO:0000256" key="6">
    <source>
        <dbReference type="ARBA" id="ARBA00022737"/>
    </source>
</evidence>
<evidence type="ECO:0000256" key="10">
    <source>
        <dbReference type="SAM" id="MobiDB-lite"/>
    </source>
</evidence>
<gene>
    <name evidence="11" type="ORF">A1Q1_04278</name>
</gene>
<keyword evidence="6" id="KW-0677">Repeat</keyword>
<dbReference type="Proteomes" id="UP000002748">
    <property type="component" value="Unassembled WGS sequence"/>
</dbReference>
<dbReference type="KEGG" id="tasa:A1Q1_04278"/>
<dbReference type="AlphaFoldDB" id="J4U905"/>
<evidence type="ECO:0000256" key="5">
    <source>
        <dbReference type="ARBA" id="ARBA00022660"/>
    </source>
</evidence>
<dbReference type="GO" id="GO:0005739">
    <property type="term" value="C:mitochondrion"/>
    <property type="evidence" value="ECO:0007669"/>
    <property type="project" value="UniProtKB-SubCell"/>
</dbReference>
<accession>J4U905</accession>
<evidence type="ECO:0000256" key="7">
    <source>
        <dbReference type="ARBA" id="ARBA00022982"/>
    </source>
</evidence>
<dbReference type="GeneID" id="25987791"/>
<organism evidence="11 12">
    <name type="scientific">Trichosporon asahii var. asahii (strain ATCC 90039 / CBS 2479 / JCM 2466 / KCTC 7840 / NBRC 103889/ NCYC 2677 / UAMH 7654)</name>
    <name type="common">Yeast</name>
    <dbReference type="NCBI Taxonomy" id="1186058"/>
    <lineage>
        <taxon>Eukaryota</taxon>
        <taxon>Fungi</taxon>
        <taxon>Dikarya</taxon>
        <taxon>Basidiomycota</taxon>
        <taxon>Agaricomycotina</taxon>
        <taxon>Tremellomycetes</taxon>
        <taxon>Trichosporonales</taxon>
        <taxon>Trichosporonaceae</taxon>
        <taxon>Trichosporon</taxon>
    </lineage>
</organism>
<dbReference type="PANTHER" id="PTHR13344">
    <property type="entry name" value="NADH-UBIQUINONE OXIDOREDUCTASE"/>
    <property type="match status" value="1"/>
</dbReference>
<dbReference type="RefSeq" id="XP_014178130.1">
    <property type="nucleotide sequence ID" value="XM_014322655.1"/>
</dbReference>
<keyword evidence="5" id="KW-0679">Respiratory chain</keyword>
<feature type="compositionally biased region" description="Basic and acidic residues" evidence="10">
    <location>
        <begin position="62"/>
        <end position="77"/>
    </location>
</feature>
<evidence type="ECO:0000256" key="3">
    <source>
        <dbReference type="ARBA" id="ARBA00010705"/>
    </source>
</evidence>
<evidence type="ECO:0000256" key="9">
    <source>
        <dbReference type="ARBA" id="ARBA00023157"/>
    </source>
</evidence>
<dbReference type="HOGENOM" id="CLU_081931_0_0_1"/>
<keyword evidence="4" id="KW-0813">Transport</keyword>
<feature type="region of interest" description="Disordered" evidence="10">
    <location>
        <begin position="59"/>
        <end position="84"/>
    </location>
</feature>